<organism evidence="3 4">
    <name type="scientific">Pleurotus ostreatus</name>
    <name type="common">Oyster mushroom</name>
    <name type="synonym">White-rot fungus</name>
    <dbReference type="NCBI Taxonomy" id="5322"/>
    <lineage>
        <taxon>Eukaryota</taxon>
        <taxon>Fungi</taxon>
        <taxon>Dikarya</taxon>
        <taxon>Basidiomycota</taxon>
        <taxon>Agaricomycotina</taxon>
        <taxon>Agaricomycetes</taxon>
        <taxon>Agaricomycetidae</taxon>
        <taxon>Agaricales</taxon>
        <taxon>Pleurotineae</taxon>
        <taxon>Pleurotaceae</taxon>
        <taxon>Pleurotus</taxon>
    </lineage>
</organism>
<dbReference type="GO" id="GO:0006261">
    <property type="term" value="P:DNA-templated DNA replication"/>
    <property type="evidence" value="ECO:0007669"/>
    <property type="project" value="TreeGrafter"/>
</dbReference>
<comment type="subcellular location">
    <subcellularLocation>
        <location evidence="1">Nucleus</location>
    </subcellularLocation>
</comment>
<accession>A0A8H7A3G9</accession>
<reference evidence="3" key="1">
    <citation type="submission" date="2019-07" db="EMBL/GenBank/DDBJ databases">
        <authorList>
            <person name="Palmer J.M."/>
        </authorList>
    </citation>
    <scope>NUCLEOTIDE SEQUENCE</scope>
    <source>
        <strain evidence="3">PC9</strain>
    </source>
</reference>
<sequence>MTSSSNSNVMQNPLRSLLDLYESDADIDVDSFPAKVASHFSEIFASRDAFNEIPVLDWLRPPKYHSDRSLVRFRAMIQDTSSSSEIYLARRRNGHTSGWGLFADTLDGRDDAEMDYADLRECSVLWAVSIPGESEWCTDDLPGDHGSKPYEPHQEARPHKYPAANSKHIGVQVKVYENSRAALMKSTEMHNFVGVLTHEPLHSDVNDEPSIQVPTLHVLFSRPVPRTIIPRSFPLQFHTDIREELISWIADEALAGDKTAAEWVFLCALARVQSRTPPILPPSLTLAKFPSHGDQHPILPVVISRIFPTVTHIPLSLSTINTTSFFPESKDEDLHSGWLQVPPGSVVLISEGGIREGGVNEKGIMNIRAIQELMNGQTLDYVFPYSRFSFPTDTACVTVCEGKKSVFFQTSVTVPLQSRCPDAEIIQHLYKSESEIKMPPTERLDAFRALVGGAKIGSVTVGEDVAKYIQDDFVKERQQSSSQAEKVTSENLILRMTIARLLALSYHSQEVTIAIWEDTKKLEAAKNARLASL</sequence>
<dbReference type="VEuPathDB" id="FungiDB:PC9H_001277"/>
<evidence type="ECO:0000313" key="4">
    <source>
        <dbReference type="Proteomes" id="UP000623687"/>
    </source>
</evidence>
<name>A0A8H7A3G9_PLEOS</name>
<dbReference type="GeneID" id="59371118"/>
<protein>
    <recommendedName>
        <fullName evidence="5">Mini-chromosome maintenance complex-binding protein</fullName>
    </recommendedName>
</protein>
<dbReference type="EMBL" id="JACETU010000001">
    <property type="protein sequence ID" value="KAF7440928.1"/>
    <property type="molecule type" value="Genomic_DNA"/>
</dbReference>
<evidence type="ECO:0008006" key="5">
    <source>
        <dbReference type="Google" id="ProtNLM"/>
    </source>
</evidence>
<dbReference type="AlphaFoldDB" id="A0A8H7A3G9"/>
<dbReference type="GO" id="GO:0003682">
    <property type="term" value="F:chromatin binding"/>
    <property type="evidence" value="ECO:0007669"/>
    <property type="project" value="TreeGrafter"/>
</dbReference>
<gene>
    <name evidence="3" type="ORF">PC9H_001277</name>
</gene>
<comment type="caution">
    <text evidence="3">The sequence shown here is derived from an EMBL/GenBank/DDBJ whole genome shotgun (WGS) entry which is preliminary data.</text>
</comment>
<dbReference type="Proteomes" id="UP000623687">
    <property type="component" value="Unassembled WGS sequence"/>
</dbReference>
<dbReference type="RefSeq" id="XP_036636772.1">
    <property type="nucleotide sequence ID" value="XM_036770927.1"/>
</dbReference>
<keyword evidence="2" id="KW-0539">Nucleus</keyword>
<evidence type="ECO:0000256" key="2">
    <source>
        <dbReference type="ARBA" id="ARBA00023242"/>
    </source>
</evidence>
<dbReference type="PANTHER" id="PTHR13489">
    <property type="entry name" value="MINI-CHROMOSOME MAINTENANCE COMPLEX-BINDING PROTEIN"/>
    <property type="match status" value="1"/>
</dbReference>
<proteinExistence type="predicted"/>
<evidence type="ECO:0000313" key="3">
    <source>
        <dbReference type="EMBL" id="KAF7440928.1"/>
    </source>
</evidence>
<dbReference type="PANTHER" id="PTHR13489:SF0">
    <property type="entry name" value="MINI-CHROMOSOME MAINTENANCE COMPLEX-BINDING PROTEIN"/>
    <property type="match status" value="1"/>
</dbReference>
<evidence type="ECO:0000256" key="1">
    <source>
        <dbReference type="ARBA" id="ARBA00004123"/>
    </source>
</evidence>
<dbReference type="OrthoDB" id="329666at2759"/>
<keyword evidence="4" id="KW-1185">Reference proteome</keyword>
<dbReference type="GO" id="GO:0005634">
    <property type="term" value="C:nucleus"/>
    <property type="evidence" value="ECO:0007669"/>
    <property type="project" value="UniProtKB-SubCell"/>
</dbReference>
<dbReference type="InterPro" id="IPR019140">
    <property type="entry name" value="MCM_complex-bd"/>
</dbReference>
<dbReference type="Pfam" id="PF09739">
    <property type="entry name" value="MCM_bind"/>
    <property type="match status" value="2"/>
</dbReference>